<dbReference type="InterPro" id="IPR006094">
    <property type="entry name" value="Oxid_FAD_bind_N"/>
</dbReference>
<dbReference type="RefSeq" id="WP_037332973.1">
    <property type="nucleotide sequence ID" value="NZ_APNK01000001.1"/>
</dbReference>
<dbReference type="STRING" id="1304275.C41B8_01405"/>
<organism evidence="4 5">
    <name type="scientific">Salinisphaera hydrothermalis (strain C41B8)</name>
    <dbReference type="NCBI Taxonomy" id="1304275"/>
    <lineage>
        <taxon>Bacteria</taxon>
        <taxon>Pseudomonadati</taxon>
        <taxon>Pseudomonadota</taxon>
        <taxon>Gammaproteobacteria</taxon>
        <taxon>Salinisphaerales</taxon>
        <taxon>Salinisphaeraceae</taxon>
        <taxon>Salinisphaera</taxon>
    </lineage>
</organism>
<sequence>MTETTDSTLAGLAAQVADACEAGRALTIAGGGSKPFLGEAPPDTNAEKLDITAYRGVVSYDPGELVMTARAGTLLAEIEAALDTEGQRLAFEPPHYGETATLGGTIATGISGPGRPYTGAARDFVLGTKIINGRGEVLRFGGEVMKNVAGYDLSRLMAGAHGTLGVLAEISLKVLPAPRFSRTRVFEFDAATAIERFNAWGLRPWPITAAYWEDGRAYLRLSGAESSVSAAMETLGGETLADDALFWADVREHRRDFFTRGDAPLWRLSVAPATPTLDLHGETALDWGGAQRWLVSDESPESIRAAVAAHGGHASVYRDAAGEPIRPRQHPMPAALRQLSQRLKHSMDPAGILNPGRIDPEF</sequence>
<dbReference type="Proteomes" id="UP000028302">
    <property type="component" value="Unassembled WGS sequence"/>
</dbReference>
<evidence type="ECO:0000313" key="5">
    <source>
        <dbReference type="Proteomes" id="UP000028302"/>
    </source>
</evidence>
<dbReference type="Pfam" id="PF01565">
    <property type="entry name" value="FAD_binding_4"/>
    <property type="match status" value="1"/>
</dbReference>
<feature type="domain" description="FAD-binding PCMH-type" evidence="3">
    <location>
        <begin position="1"/>
        <end position="177"/>
    </location>
</feature>
<dbReference type="PATRIC" id="fig|1304275.5.peg.285"/>
<proteinExistence type="predicted"/>
<protein>
    <submittedName>
        <fullName evidence="4">FAD linked oxidase domain-containing protein</fullName>
    </submittedName>
</protein>
<dbReference type="InterPro" id="IPR016164">
    <property type="entry name" value="FAD-linked_Oxase-like_C"/>
</dbReference>
<comment type="caution">
    <text evidence="4">The sequence shown here is derived from an EMBL/GenBank/DDBJ whole genome shotgun (WGS) entry which is preliminary data.</text>
</comment>
<dbReference type="GO" id="GO:0071949">
    <property type="term" value="F:FAD binding"/>
    <property type="evidence" value="ECO:0007669"/>
    <property type="project" value="InterPro"/>
</dbReference>
<dbReference type="eggNOG" id="COG0277">
    <property type="taxonomic scope" value="Bacteria"/>
</dbReference>
<keyword evidence="1" id="KW-0285">Flavoprotein</keyword>
<dbReference type="NCBIfam" id="NF008439">
    <property type="entry name" value="PRK11282.1"/>
    <property type="match status" value="1"/>
</dbReference>
<evidence type="ECO:0000256" key="2">
    <source>
        <dbReference type="ARBA" id="ARBA00022827"/>
    </source>
</evidence>
<dbReference type="SUPFAM" id="SSF55103">
    <property type="entry name" value="FAD-linked oxidases, C-terminal domain"/>
    <property type="match status" value="1"/>
</dbReference>
<evidence type="ECO:0000259" key="3">
    <source>
        <dbReference type="PROSITE" id="PS51387"/>
    </source>
</evidence>
<dbReference type="Gene3D" id="3.30.465.10">
    <property type="match status" value="1"/>
</dbReference>
<dbReference type="PROSITE" id="PS51387">
    <property type="entry name" value="FAD_PCMH"/>
    <property type="match status" value="1"/>
</dbReference>
<dbReference type="GO" id="GO:0003824">
    <property type="term" value="F:catalytic activity"/>
    <property type="evidence" value="ECO:0007669"/>
    <property type="project" value="InterPro"/>
</dbReference>
<keyword evidence="2" id="KW-0274">FAD</keyword>
<reference evidence="4 5" key="1">
    <citation type="submission" date="2013-03" db="EMBL/GenBank/DDBJ databases">
        <title>Salinisphaera hydrothermalis C41B8 Genome Sequencing.</title>
        <authorList>
            <person name="Li C."/>
            <person name="Lai Q."/>
            <person name="Shao Z."/>
        </authorList>
    </citation>
    <scope>NUCLEOTIDE SEQUENCE [LARGE SCALE GENOMIC DNA]</scope>
    <source>
        <strain evidence="4 5">C41B8</strain>
    </source>
</reference>
<dbReference type="InterPro" id="IPR016166">
    <property type="entry name" value="FAD-bd_PCMH"/>
</dbReference>
<dbReference type="SUPFAM" id="SSF56176">
    <property type="entry name" value="FAD-binding/transporter-associated domain-like"/>
    <property type="match status" value="1"/>
</dbReference>
<dbReference type="EMBL" id="APNK01000001">
    <property type="protein sequence ID" value="KEZ79364.1"/>
    <property type="molecule type" value="Genomic_DNA"/>
</dbReference>
<name>A0A084IRN0_SALHC</name>
<dbReference type="PANTHER" id="PTHR11748:SF103">
    <property type="entry name" value="GLYCOLATE OXIDASE SUBUNIT GLCE"/>
    <property type="match status" value="1"/>
</dbReference>
<gene>
    <name evidence="4" type="ORF">C41B8_01405</name>
</gene>
<dbReference type="AlphaFoldDB" id="A0A084IRN0"/>
<evidence type="ECO:0000313" key="4">
    <source>
        <dbReference type="EMBL" id="KEZ79364.1"/>
    </source>
</evidence>
<dbReference type="InterPro" id="IPR036318">
    <property type="entry name" value="FAD-bd_PCMH-like_sf"/>
</dbReference>
<accession>A0A084IRN0</accession>
<dbReference type="OrthoDB" id="9811557at2"/>
<dbReference type="InterPro" id="IPR016169">
    <property type="entry name" value="FAD-bd_PCMH_sub2"/>
</dbReference>
<evidence type="ECO:0000256" key="1">
    <source>
        <dbReference type="ARBA" id="ARBA00022630"/>
    </source>
</evidence>
<dbReference type="PANTHER" id="PTHR11748">
    <property type="entry name" value="D-LACTATE DEHYDROGENASE"/>
    <property type="match status" value="1"/>
</dbReference>
<keyword evidence="5" id="KW-1185">Reference proteome</keyword>